<dbReference type="RefSeq" id="WP_185177785.1">
    <property type="nucleotide sequence ID" value="NZ_CBCSEP010000004.1"/>
</dbReference>
<proteinExistence type="predicted"/>
<evidence type="ECO:0000313" key="3">
    <source>
        <dbReference type="Proteomes" id="UP000574133"/>
    </source>
</evidence>
<accession>A0A841TDF9</accession>
<protein>
    <recommendedName>
        <fullName evidence="1">YopX protein domain-containing protein</fullName>
    </recommendedName>
</protein>
<dbReference type="AlphaFoldDB" id="A0A841TDF9"/>
<dbReference type="InterPro" id="IPR019096">
    <property type="entry name" value="YopX_protein"/>
</dbReference>
<comment type="caution">
    <text evidence="2">The sequence shown here is derived from an EMBL/GenBank/DDBJ whole genome shotgun (WGS) entry which is preliminary data.</text>
</comment>
<gene>
    <name evidence="2" type="ORF">H4Q31_04025</name>
</gene>
<evidence type="ECO:0000313" key="2">
    <source>
        <dbReference type="EMBL" id="MBB6676491.1"/>
    </source>
</evidence>
<feature type="domain" description="YopX protein" evidence="1">
    <location>
        <begin position="5"/>
        <end position="119"/>
    </location>
</feature>
<keyword evidence="3" id="KW-1185">Reference proteome</keyword>
<evidence type="ECO:0000259" key="1">
    <source>
        <dbReference type="Pfam" id="PF09643"/>
    </source>
</evidence>
<dbReference type="Pfam" id="PF09643">
    <property type="entry name" value="YopX"/>
    <property type="match status" value="1"/>
</dbReference>
<dbReference type="SUPFAM" id="SSF159006">
    <property type="entry name" value="YopX-like"/>
    <property type="match status" value="1"/>
</dbReference>
<organism evidence="2 3">
    <name type="scientific">Cohnella lubricantis</name>
    <dbReference type="NCBI Taxonomy" id="2163172"/>
    <lineage>
        <taxon>Bacteria</taxon>
        <taxon>Bacillati</taxon>
        <taxon>Bacillota</taxon>
        <taxon>Bacilli</taxon>
        <taxon>Bacillales</taxon>
        <taxon>Paenibacillaceae</taxon>
        <taxon>Cohnella</taxon>
    </lineage>
</organism>
<dbReference type="Proteomes" id="UP000574133">
    <property type="component" value="Unassembled WGS sequence"/>
</dbReference>
<reference evidence="2 3" key="1">
    <citation type="submission" date="2020-08" db="EMBL/GenBank/DDBJ databases">
        <title>Cohnella phylogeny.</title>
        <authorList>
            <person name="Dunlap C."/>
        </authorList>
    </citation>
    <scope>NUCLEOTIDE SEQUENCE [LARGE SCALE GENOMIC DNA]</scope>
    <source>
        <strain evidence="2 3">DSM 103658</strain>
    </source>
</reference>
<dbReference type="InterPro" id="IPR023385">
    <property type="entry name" value="YopX-like_C"/>
</dbReference>
<name>A0A841TDF9_9BACL</name>
<sequence>MREIKFRGRRVDNGEWIYGSLLDGDIIVSGQVDADGDYIGVGEWSSVDPETVGQLTGLKDRNGKMIYEGDVLEGGLVIEYGRTSCGCCSYVHGYDLAQNDPYYELPEVIGNIYENPSLLGDTGGDGG</sequence>
<dbReference type="Gene3D" id="2.30.30.290">
    <property type="entry name" value="YopX-like domains"/>
    <property type="match status" value="1"/>
</dbReference>
<dbReference type="EMBL" id="JACJVN010000017">
    <property type="protein sequence ID" value="MBB6676491.1"/>
    <property type="molecule type" value="Genomic_DNA"/>
</dbReference>